<feature type="signal peptide" evidence="4">
    <location>
        <begin position="1"/>
        <end position="25"/>
    </location>
</feature>
<keyword evidence="2" id="KW-0677">Repeat</keyword>
<comment type="caution">
    <text evidence="6">The sequence shown here is derived from an EMBL/GenBank/DDBJ whole genome shotgun (WGS) entry which is preliminary data.</text>
</comment>
<evidence type="ECO:0000256" key="1">
    <source>
        <dbReference type="ARBA" id="ARBA00022729"/>
    </source>
</evidence>
<reference evidence="6 7" key="1">
    <citation type="submission" date="2024-04" db="EMBL/GenBank/DDBJ databases">
        <title>Novel species of the genus Ideonella isolated from streams.</title>
        <authorList>
            <person name="Lu H."/>
        </authorList>
    </citation>
    <scope>NUCLEOTIDE SEQUENCE [LARGE SCALE GENOMIC DNA]</scope>
    <source>
        <strain evidence="6 7">DXS29W</strain>
    </source>
</reference>
<evidence type="ECO:0000256" key="4">
    <source>
        <dbReference type="SAM" id="SignalP"/>
    </source>
</evidence>
<dbReference type="SUPFAM" id="SSF141072">
    <property type="entry name" value="CalX-like"/>
    <property type="match status" value="1"/>
</dbReference>
<keyword evidence="1 4" id="KW-0732">Signal</keyword>
<dbReference type="InterPro" id="IPR013783">
    <property type="entry name" value="Ig-like_fold"/>
</dbReference>
<accession>A0ABU9BJ86</accession>
<feature type="chain" id="PRO_5045963141" description="Calx-beta domain-containing protein" evidence="4">
    <location>
        <begin position="26"/>
        <end position="287"/>
    </location>
</feature>
<evidence type="ECO:0000259" key="5">
    <source>
        <dbReference type="Pfam" id="PF03160"/>
    </source>
</evidence>
<evidence type="ECO:0000313" key="6">
    <source>
        <dbReference type="EMBL" id="MEK8029886.1"/>
    </source>
</evidence>
<evidence type="ECO:0000313" key="7">
    <source>
        <dbReference type="Proteomes" id="UP001371218"/>
    </source>
</evidence>
<feature type="domain" description="Calx-beta" evidence="5">
    <location>
        <begin position="79"/>
        <end position="160"/>
    </location>
</feature>
<gene>
    <name evidence="6" type="ORF">AACH06_03550</name>
</gene>
<name>A0ABU9BJ86_9BURK</name>
<dbReference type="RefSeq" id="WP_341424245.1">
    <property type="nucleotide sequence ID" value="NZ_JBBUTG010000002.1"/>
</dbReference>
<proteinExistence type="predicted"/>
<evidence type="ECO:0000256" key="3">
    <source>
        <dbReference type="ARBA" id="ARBA00022837"/>
    </source>
</evidence>
<dbReference type="InterPro" id="IPR038081">
    <property type="entry name" value="CalX-like_sf"/>
</dbReference>
<organism evidence="6 7">
    <name type="scientific">Ideonella lacteola</name>
    <dbReference type="NCBI Taxonomy" id="2984193"/>
    <lineage>
        <taxon>Bacteria</taxon>
        <taxon>Pseudomonadati</taxon>
        <taxon>Pseudomonadota</taxon>
        <taxon>Betaproteobacteria</taxon>
        <taxon>Burkholderiales</taxon>
        <taxon>Sphaerotilaceae</taxon>
        <taxon>Ideonella</taxon>
    </lineage>
</organism>
<sequence>MKCITSWLAILGLATSFATPSATFAATGAPRIAVTDATTVSDGGGDQVARFDVLAVYDPVLITCPIDQPDCNRRQFSFCVGYRTVSGSAVAPGDFTAVDGQLSRTVVVDGPDLIDIGTVEVPVHGDALVEGTEHFSLQLSNGVGCANQGSLSDPVGEATIVDGAFGRPDLLVSRIELVDGCEIQLTLTNAGTGGVPESAYHPTAGAVLQMRADGAAWGGLRLLGADPSRLLQTPGASVVHRWFPDTPNLQLSAGLHQLEATIDQNNVVVESIETNNTRRQRASCVLH</sequence>
<dbReference type="EMBL" id="JBBUTG010000002">
    <property type="protein sequence ID" value="MEK8029886.1"/>
    <property type="molecule type" value="Genomic_DNA"/>
</dbReference>
<keyword evidence="3" id="KW-0106">Calcium</keyword>
<protein>
    <recommendedName>
        <fullName evidence="5">Calx-beta domain-containing protein</fullName>
    </recommendedName>
</protein>
<dbReference type="Proteomes" id="UP001371218">
    <property type="component" value="Unassembled WGS sequence"/>
</dbReference>
<dbReference type="Gene3D" id="2.60.40.10">
    <property type="entry name" value="Immunoglobulins"/>
    <property type="match status" value="1"/>
</dbReference>
<dbReference type="InterPro" id="IPR003644">
    <property type="entry name" value="Calx_beta"/>
</dbReference>
<dbReference type="Pfam" id="PF03160">
    <property type="entry name" value="Calx-beta"/>
    <property type="match status" value="1"/>
</dbReference>
<dbReference type="Gene3D" id="2.60.40.2030">
    <property type="match status" value="1"/>
</dbReference>
<evidence type="ECO:0000256" key="2">
    <source>
        <dbReference type="ARBA" id="ARBA00022737"/>
    </source>
</evidence>
<keyword evidence="7" id="KW-1185">Reference proteome</keyword>